<dbReference type="Pfam" id="PF25556">
    <property type="entry name" value="SET_TTL"/>
    <property type="match status" value="1"/>
</dbReference>
<dbReference type="PANTHER" id="PTHR46088">
    <property type="entry name" value="TUBULIN--TYROSINE LIGASE-LIKE PROTEIN 12"/>
    <property type="match status" value="1"/>
</dbReference>
<dbReference type="AlphaFoldDB" id="A0A3P7IDP2"/>
<feature type="region of interest" description="Disordered" evidence="1">
    <location>
        <begin position="81"/>
        <end position="106"/>
    </location>
</feature>
<dbReference type="InterPro" id="IPR057954">
    <property type="entry name" value="SET_TTL12"/>
</dbReference>
<reference evidence="3 4" key="1">
    <citation type="submission" date="2018-11" db="EMBL/GenBank/DDBJ databases">
        <authorList>
            <consortium name="Pathogen Informatics"/>
        </authorList>
    </citation>
    <scope>NUCLEOTIDE SEQUENCE [LARGE SCALE GENOMIC DNA]</scope>
</reference>
<evidence type="ECO:0000256" key="1">
    <source>
        <dbReference type="SAM" id="MobiDB-lite"/>
    </source>
</evidence>
<keyword evidence="4" id="KW-1185">Reference proteome</keyword>
<dbReference type="PANTHER" id="PTHR46088:SF1">
    <property type="entry name" value="TUBULIN--TYROSINE LIGASE-LIKE PROTEIN 12"/>
    <property type="match status" value="1"/>
</dbReference>
<feature type="compositionally biased region" description="Acidic residues" evidence="1">
    <location>
        <begin position="81"/>
        <end position="102"/>
    </location>
</feature>
<proteinExistence type="predicted"/>
<name>A0A3P7IDP2_STRVU</name>
<dbReference type="GO" id="GO:0005737">
    <property type="term" value="C:cytoplasm"/>
    <property type="evidence" value="ECO:0007669"/>
    <property type="project" value="TreeGrafter"/>
</dbReference>
<dbReference type="InterPro" id="IPR027749">
    <property type="entry name" value="TTLL12"/>
</dbReference>
<evidence type="ECO:0000313" key="4">
    <source>
        <dbReference type="Proteomes" id="UP000270094"/>
    </source>
</evidence>
<organism evidence="3 4">
    <name type="scientific">Strongylus vulgaris</name>
    <name type="common">Blood worm</name>
    <dbReference type="NCBI Taxonomy" id="40348"/>
    <lineage>
        <taxon>Eukaryota</taxon>
        <taxon>Metazoa</taxon>
        <taxon>Ecdysozoa</taxon>
        <taxon>Nematoda</taxon>
        <taxon>Chromadorea</taxon>
        <taxon>Rhabditida</taxon>
        <taxon>Rhabditina</taxon>
        <taxon>Rhabditomorpha</taxon>
        <taxon>Strongyloidea</taxon>
        <taxon>Strongylidae</taxon>
        <taxon>Strongylus</taxon>
    </lineage>
</organism>
<feature type="non-terminal residue" evidence="3">
    <location>
        <position position="164"/>
    </location>
</feature>
<gene>
    <name evidence="3" type="ORF">SVUK_LOCUS6299</name>
</gene>
<evidence type="ECO:0000313" key="3">
    <source>
        <dbReference type="EMBL" id="VDM71301.1"/>
    </source>
</evidence>
<dbReference type="OrthoDB" id="60477at2759"/>
<dbReference type="EMBL" id="UYYB01019759">
    <property type="protein sequence ID" value="VDM71301.1"/>
    <property type="molecule type" value="Genomic_DNA"/>
</dbReference>
<accession>A0A3P7IDP2</accession>
<protein>
    <recommendedName>
        <fullName evidence="2">Tubulin--tyrosine ligase-like protein 12 SET-like domain-containing protein</fullName>
    </recommendedName>
</protein>
<sequence>MKPFRRVFQTFDAGDHFRILCEETETGRNWSVFATKNLHPVDEYNIFLIDHAWTFRPHQARAQLEQLPQLVDRMKNLLDIEESEDMEGMGEESEPENEVTSDEQERKIVQQKIEASANNDTPLPRLESVDARLCDAVKYEDTVVDKILRKMWKHIQTYTIRSNQ</sequence>
<feature type="domain" description="Tubulin--tyrosine ligase-like protein 12 SET-like" evidence="2">
    <location>
        <begin position="36"/>
        <end position="82"/>
    </location>
</feature>
<dbReference type="Proteomes" id="UP000270094">
    <property type="component" value="Unassembled WGS sequence"/>
</dbReference>
<evidence type="ECO:0000259" key="2">
    <source>
        <dbReference type="Pfam" id="PF25556"/>
    </source>
</evidence>